<dbReference type="EMBL" id="NHYE01005485">
    <property type="protein sequence ID" value="PPQ71840.1"/>
    <property type="molecule type" value="Genomic_DNA"/>
</dbReference>
<organism evidence="1 2">
    <name type="scientific">Gymnopilus dilepis</name>
    <dbReference type="NCBI Taxonomy" id="231916"/>
    <lineage>
        <taxon>Eukaryota</taxon>
        <taxon>Fungi</taxon>
        <taxon>Dikarya</taxon>
        <taxon>Basidiomycota</taxon>
        <taxon>Agaricomycotina</taxon>
        <taxon>Agaricomycetes</taxon>
        <taxon>Agaricomycetidae</taxon>
        <taxon>Agaricales</taxon>
        <taxon>Agaricineae</taxon>
        <taxon>Hymenogastraceae</taxon>
        <taxon>Gymnopilus</taxon>
    </lineage>
</organism>
<keyword evidence="2" id="KW-1185">Reference proteome</keyword>
<feature type="non-terminal residue" evidence="1">
    <location>
        <position position="1"/>
    </location>
</feature>
<dbReference type="Proteomes" id="UP000284706">
    <property type="component" value="Unassembled WGS sequence"/>
</dbReference>
<protein>
    <submittedName>
        <fullName evidence="1">Uncharacterized protein</fullName>
    </submittedName>
</protein>
<dbReference type="InParanoid" id="A0A409W010"/>
<accession>A0A409W010</accession>
<name>A0A409W010_9AGAR</name>
<dbReference type="AlphaFoldDB" id="A0A409W010"/>
<comment type="caution">
    <text evidence="1">The sequence shown here is derived from an EMBL/GenBank/DDBJ whole genome shotgun (WGS) entry which is preliminary data.</text>
</comment>
<proteinExistence type="predicted"/>
<gene>
    <name evidence="1" type="ORF">CVT26_007050</name>
</gene>
<sequence length="149" mass="16655">PLFIPSAFSGLSTLTDACCSDVYYSQNSYYKTASGCSRICSNPTRLAQDLLRVIVGRRHYFSSGSTPMCRHRQVAQSHPELIFYTLSCKIYRNDLLLKYLLFVFADVGQAPSFRPINTSRVPQRSVCSAFLLQQGSSQYDTKSISLGNS</sequence>
<reference evidence="1 2" key="1">
    <citation type="journal article" date="2018" name="Evol. Lett.">
        <title>Horizontal gene cluster transfer increased hallucinogenic mushroom diversity.</title>
        <authorList>
            <person name="Reynolds H.T."/>
            <person name="Vijayakumar V."/>
            <person name="Gluck-Thaler E."/>
            <person name="Korotkin H.B."/>
            <person name="Matheny P.B."/>
            <person name="Slot J.C."/>
        </authorList>
    </citation>
    <scope>NUCLEOTIDE SEQUENCE [LARGE SCALE GENOMIC DNA]</scope>
    <source>
        <strain evidence="1 2">SRW20</strain>
    </source>
</reference>
<evidence type="ECO:0000313" key="1">
    <source>
        <dbReference type="EMBL" id="PPQ71840.1"/>
    </source>
</evidence>
<evidence type="ECO:0000313" key="2">
    <source>
        <dbReference type="Proteomes" id="UP000284706"/>
    </source>
</evidence>